<reference evidence="4" key="1">
    <citation type="submission" date="2022-07" db="EMBL/GenBank/DDBJ databases">
        <title>Phylogenomic reconstructions and comparative analyses of Kickxellomycotina fungi.</title>
        <authorList>
            <person name="Reynolds N.K."/>
            <person name="Stajich J.E."/>
            <person name="Barry K."/>
            <person name="Grigoriev I.V."/>
            <person name="Crous P."/>
            <person name="Smith M.E."/>
        </authorList>
    </citation>
    <scope>NUCLEOTIDE SEQUENCE</scope>
    <source>
        <strain evidence="4">RSA 567</strain>
    </source>
</reference>
<dbReference type="InterPro" id="IPR035940">
    <property type="entry name" value="CAP_sf"/>
</dbReference>
<evidence type="ECO:0000313" key="5">
    <source>
        <dbReference type="Proteomes" id="UP001151582"/>
    </source>
</evidence>
<proteinExistence type="predicted"/>
<feature type="compositionally biased region" description="Basic and acidic residues" evidence="1">
    <location>
        <begin position="160"/>
        <end position="176"/>
    </location>
</feature>
<feature type="domain" description="SCP" evidence="3">
    <location>
        <begin position="133"/>
        <end position="233"/>
    </location>
</feature>
<evidence type="ECO:0000313" key="4">
    <source>
        <dbReference type="EMBL" id="KAJ1983977.1"/>
    </source>
</evidence>
<feature type="signal peptide" evidence="2">
    <location>
        <begin position="1"/>
        <end position="19"/>
    </location>
</feature>
<protein>
    <recommendedName>
        <fullName evidence="3">SCP domain-containing protein</fullName>
    </recommendedName>
</protein>
<feature type="compositionally biased region" description="Low complexity" evidence="1">
    <location>
        <begin position="102"/>
        <end position="113"/>
    </location>
</feature>
<dbReference type="Pfam" id="PF00188">
    <property type="entry name" value="CAP"/>
    <property type="match status" value="1"/>
</dbReference>
<evidence type="ECO:0000259" key="3">
    <source>
        <dbReference type="Pfam" id="PF00188"/>
    </source>
</evidence>
<dbReference type="AlphaFoldDB" id="A0A9W8EEX7"/>
<evidence type="ECO:0000256" key="1">
    <source>
        <dbReference type="SAM" id="MobiDB-lite"/>
    </source>
</evidence>
<dbReference type="SUPFAM" id="SSF55797">
    <property type="entry name" value="PR-1-like"/>
    <property type="match status" value="1"/>
</dbReference>
<keyword evidence="5" id="KW-1185">Reference proteome</keyword>
<dbReference type="PANTHER" id="PTHR31157:SF1">
    <property type="entry name" value="SCP DOMAIN-CONTAINING PROTEIN"/>
    <property type="match status" value="1"/>
</dbReference>
<evidence type="ECO:0000256" key="2">
    <source>
        <dbReference type="SAM" id="SignalP"/>
    </source>
</evidence>
<feature type="region of interest" description="Disordered" evidence="1">
    <location>
        <begin position="157"/>
        <end position="179"/>
    </location>
</feature>
<dbReference type="EMBL" id="JANBQB010000034">
    <property type="protein sequence ID" value="KAJ1983977.1"/>
    <property type="molecule type" value="Genomic_DNA"/>
</dbReference>
<feature type="chain" id="PRO_5040902738" description="SCP domain-containing protein" evidence="2">
    <location>
        <begin position="20"/>
        <end position="246"/>
    </location>
</feature>
<name>A0A9W8EEX7_9FUNG</name>
<dbReference type="Gene3D" id="3.40.33.10">
    <property type="entry name" value="CAP"/>
    <property type="match status" value="1"/>
</dbReference>
<comment type="caution">
    <text evidence="4">The sequence shown here is derived from an EMBL/GenBank/DDBJ whole genome shotgun (WGS) entry which is preliminary data.</text>
</comment>
<dbReference type="Proteomes" id="UP001151582">
    <property type="component" value="Unassembled WGS sequence"/>
</dbReference>
<keyword evidence="2" id="KW-0732">Signal</keyword>
<dbReference type="CDD" id="cd05379">
    <property type="entry name" value="CAP_bacterial"/>
    <property type="match status" value="1"/>
</dbReference>
<gene>
    <name evidence="4" type="ORF">H4R34_000937</name>
</gene>
<accession>A0A9W8EEX7</accession>
<dbReference type="InterPro" id="IPR014044">
    <property type="entry name" value="CAP_dom"/>
</dbReference>
<feature type="region of interest" description="Disordered" evidence="1">
    <location>
        <begin position="67"/>
        <end position="128"/>
    </location>
</feature>
<dbReference type="PANTHER" id="PTHR31157">
    <property type="entry name" value="SCP DOMAIN-CONTAINING PROTEIN"/>
    <property type="match status" value="1"/>
</dbReference>
<sequence>MRWLFAIMVLAALASGLLASPVLRYTKETDAPCTTTVPPKPVPTKSLPQKDDAHIVTITVTITATASDCDCDSTSPPRTTTTEDDTPSATPTTTPHRPLPSKPTTTTPSSSPTTDDDEPQPTGSQKQYQQEILGLVNQHRKSKGAAPLKLDSRLSAVAKKHSDNQMKARKMSHDDPEGSLGKRFKAVGIKIKSAGENVAWNYKSAKAVFNGWKKSPGHNRNMLNPGYKLMGVAESNWYWTQNFAGV</sequence>
<dbReference type="OrthoDB" id="568194at2759"/>
<organism evidence="4 5">
    <name type="scientific">Dimargaris verticillata</name>
    <dbReference type="NCBI Taxonomy" id="2761393"/>
    <lineage>
        <taxon>Eukaryota</taxon>
        <taxon>Fungi</taxon>
        <taxon>Fungi incertae sedis</taxon>
        <taxon>Zoopagomycota</taxon>
        <taxon>Kickxellomycotina</taxon>
        <taxon>Dimargaritomycetes</taxon>
        <taxon>Dimargaritales</taxon>
        <taxon>Dimargaritaceae</taxon>
        <taxon>Dimargaris</taxon>
    </lineage>
</organism>
<feature type="compositionally biased region" description="Low complexity" evidence="1">
    <location>
        <begin position="67"/>
        <end position="80"/>
    </location>
</feature>